<dbReference type="EMBL" id="LR134201">
    <property type="protein sequence ID" value="VEC00001.1"/>
    <property type="molecule type" value="Genomic_DNA"/>
</dbReference>
<evidence type="ECO:0000313" key="2">
    <source>
        <dbReference type="EMBL" id="VEC00001.1"/>
    </source>
</evidence>
<dbReference type="Proteomes" id="UP000274122">
    <property type="component" value="Chromosome"/>
</dbReference>
<dbReference type="OrthoDB" id="6562952at2"/>
<evidence type="ECO:0000313" key="1">
    <source>
        <dbReference type="EMBL" id="VEB97327.1"/>
    </source>
</evidence>
<protein>
    <submittedName>
        <fullName evidence="1">Uncharacterized protein</fullName>
    </submittedName>
</protein>
<dbReference type="KEGG" id="clap:NCTC11466_03512"/>
<gene>
    <name evidence="1" type="ORF">NCTC11466_02090</name>
    <name evidence="2" type="ORF">NCTC11466_03512</name>
</gene>
<proteinExistence type="predicted"/>
<keyword evidence="3" id="KW-1185">Reference proteome</keyword>
<dbReference type="KEGG" id="clap:NCTC11466_02090"/>
<dbReference type="EMBL" id="LR134201">
    <property type="protein sequence ID" value="VEB97327.1"/>
    <property type="molecule type" value="Genomic_DNA"/>
</dbReference>
<reference evidence="1 3" key="1">
    <citation type="submission" date="2018-12" db="EMBL/GenBank/DDBJ databases">
        <authorList>
            <consortium name="Pathogen Informatics"/>
        </authorList>
    </citation>
    <scope>NUCLEOTIDE SEQUENCE [LARGE SCALE GENOMIC DNA]</scope>
    <source>
        <strain evidence="1 3">NCTC11466</strain>
    </source>
</reference>
<name>A0A3S4KU12_9ENTR</name>
<evidence type="ECO:0000313" key="3">
    <source>
        <dbReference type="Proteomes" id="UP000274122"/>
    </source>
</evidence>
<accession>A0A3S4KU12</accession>
<sequence>MHKTWFIHHDLTTEEADELIHRYTLRNVQTEKTLSADPRYWNVAALLPEGRTEPRADKTYQQRCWE</sequence>
<organism evidence="1 3">
    <name type="scientific">Cedecea lapagei</name>
    <dbReference type="NCBI Taxonomy" id="158823"/>
    <lineage>
        <taxon>Bacteria</taxon>
        <taxon>Pseudomonadati</taxon>
        <taxon>Pseudomonadota</taxon>
        <taxon>Gammaproteobacteria</taxon>
        <taxon>Enterobacterales</taxon>
        <taxon>Enterobacteriaceae</taxon>
        <taxon>Cedecea</taxon>
    </lineage>
</organism>
<dbReference type="AlphaFoldDB" id="A0A3S4KU12"/>